<keyword evidence="13" id="KW-0007">Acetylation</keyword>
<dbReference type="GO" id="GO:0005654">
    <property type="term" value="C:nucleoplasm"/>
    <property type="evidence" value="ECO:0007669"/>
    <property type="project" value="UniProtKB-SubCell"/>
</dbReference>
<dbReference type="GO" id="GO:0006406">
    <property type="term" value="P:mRNA export from nucleus"/>
    <property type="evidence" value="ECO:0007669"/>
    <property type="project" value="TreeGrafter"/>
</dbReference>
<keyword evidence="11" id="KW-0832">Ubl conjugation</keyword>
<dbReference type="Gene3D" id="1.10.533.10">
    <property type="entry name" value="Death Domain, Fas"/>
    <property type="match status" value="1"/>
</dbReference>
<name>A0A7J8DLM7_ROUAE</name>
<dbReference type="GO" id="GO:0008380">
    <property type="term" value="P:RNA splicing"/>
    <property type="evidence" value="ECO:0007669"/>
    <property type="project" value="UniProtKB-KW"/>
</dbReference>
<dbReference type="PANTHER" id="PTHR13265:SF2">
    <property type="entry name" value="THO COMPLEX SUBUNIT 1"/>
    <property type="match status" value="1"/>
</dbReference>
<dbReference type="GO" id="GO:0016363">
    <property type="term" value="C:nuclear matrix"/>
    <property type="evidence" value="ECO:0007669"/>
    <property type="project" value="UniProtKB-SubCell"/>
</dbReference>
<evidence type="ECO:0000256" key="20">
    <source>
        <dbReference type="ARBA" id="ARBA00069888"/>
    </source>
</evidence>
<keyword evidence="4" id="KW-0813">Transport</keyword>
<evidence type="ECO:0000256" key="10">
    <source>
        <dbReference type="ARBA" id="ARBA00022816"/>
    </source>
</evidence>
<sequence>MVEHILNTEENWNSWKNEGCPSFVKERASDTKPTRVVRKRTAPEDFLGKGPNKKILMGNEELTRLWNLCPDNMEACKSETREYMPTLEEFFEEAIEQADPENMVENEYKAVNNSNYGWRALRLLARRSPHFFQPTNQQFKSLPEYLENMVIKLAKELPPPSEEIKTGPDVRRDKPVTGEQIEVFANKLGEQWKILAPYLEMKDSEIRQIECDSEDMKMRAKQLLVAWQDQEGVHATPENLINALNKSGLSDLAESLTNDNETNS</sequence>
<dbReference type="FunFam" id="1.10.533.10:FF:000025">
    <property type="entry name" value="THO complex subunit 1"/>
    <property type="match status" value="1"/>
</dbReference>
<evidence type="ECO:0000256" key="9">
    <source>
        <dbReference type="ARBA" id="ARBA00022703"/>
    </source>
</evidence>
<keyword evidence="24" id="KW-1185">Reference proteome</keyword>
<evidence type="ECO:0000256" key="5">
    <source>
        <dbReference type="ARBA" id="ARBA00022490"/>
    </source>
</evidence>
<keyword evidence="12" id="KW-0694">RNA-binding</keyword>
<dbReference type="AlphaFoldDB" id="A0A7J8DLM7"/>
<evidence type="ECO:0000256" key="7">
    <source>
        <dbReference type="ARBA" id="ARBA00022553"/>
    </source>
</evidence>
<evidence type="ECO:0000256" key="3">
    <source>
        <dbReference type="ARBA" id="ARBA00004642"/>
    </source>
</evidence>
<keyword evidence="9" id="KW-0053">Apoptosis</keyword>
<keyword evidence="18" id="KW-0539">Nucleus</keyword>
<evidence type="ECO:0000256" key="13">
    <source>
        <dbReference type="ARBA" id="ARBA00022990"/>
    </source>
</evidence>
<dbReference type="GO" id="GO:0003723">
    <property type="term" value="F:RNA binding"/>
    <property type="evidence" value="ECO:0007669"/>
    <property type="project" value="UniProtKB-KW"/>
</dbReference>
<keyword evidence="6" id="KW-1017">Isopeptide bond</keyword>
<evidence type="ECO:0000256" key="14">
    <source>
        <dbReference type="ARBA" id="ARBA00023015"/>
    </source>
</evidence>
<keyword evidence="5" id="KW-0963">Cytoplasm</keyword>
<organism evidence="23 24">
    <name type="scientific">Rousettus aegyptiacus</name>
    <name type="common">Egyptian fruit bat</name>
    <name type="synonym">Pteropus aegyptiacus</name>
    <dbReference type="NCBI Taxonomy" id="9407"/>
    <lineage>
        <taxon>Eukaryota</taxon>
        <taxon>Metazoa</taxon>
        <taxon>Chordata</taxon>
        <taxon>Craniata</taxon>
        <taxon>Vertebrata</taxon>
        <taxon>Euteleostomi</taxon>
        <taxon>Mammalia</taxon>
        <taxon>Eutheria</taxon>
        <taxon>Laurasiatheria</taxon>
        <taxon>Chiroptera</taxon>
        <taxon>Yinpterochiroptera</taxon>
        <taxon>Pteropodoidea</taxon>
        <taxon>Pteropodidae</taxon>
        <taxon>Rousettinae</taxon>
        <taxon>Rousettus</taxon>
    </lineage>
</organism>
<dbReference type="GO" id="GO:0005737">
    <property type="term" value="C:cytoplasm"/>
    <property type="evidence" value="ECO:0007669"/>
    <property type="project" value="UniProtKB-SubCell"/>
</dbReference>
<comment type="caution">
    <text evidence="23">The sequence shown here is derived from an EMBL/GenBank/DDBJ whole genome shotgun (WGS) entry which is preliminary data.</text>
</comment>
<dbReference type="CDD" id="cd08318">
    <property type="entry name" value="Death_NMPP84"/>
    <property type="match status" value="1"/>
</dbReference>
<dbReference type="GO" id="GO:0003677">
    <property type="term" value="F:DNA binding"/>
    <property type="evidence" value="ECO:0007669"/>
    <property type="project" value="UniProtKB-KW"/>
</dbReference>
<keyword evidence="16" id="KW-0804">Transcription</keyword>
<dbReference type="InterPro" id="IPR011029">
    <property type="entry name" value="DEATH-like_dom_sf"/>
</dbReference>
<keyword evidence="7" id="KW-0597">Phosphoprotein</keyword>
<dbReference type="GO" id="GO:0006915">
    <property type="term" value="P:apoptotic process"/>
    <property type="evidence" value="ECO:0007669"/>
    <property type="project" value="UniProtKB-KW"/>
</dbReference>
<comment type="subcellular location">
    <subcellularLocation>
        <location evidence="2">Cytoplasm</location>
    </subcellularLocation>
    <subcellularLocation>
        <location evidence="1">Nucleus matrix</location>
    </subcellularLocation>
    <subcellularLocation>
        <location evidence="3">Nucleus</location>
        <location evidence="3">Nucleoplasm</location>
    </subcellularLocation>
</comment>
<dbReference type="InterPro" id="IPR000488">
    <property type="entry name" value="Death_dom"/>
</dbReference>
<evidence type="ECO:0000256" key="8">
    <source>
        <dbReference type="ARBA" id="ARBA00022664"/>
    </source>
</evidence>
<feature type="domain" description="Death" evidence="22">
    <location>
        <begin position="177"/>
        <end position="260"/>
    </location>
</feature>
<evidence type="ECO:0000256" key="17">
    <source>
        <dbReference type="ARBA" id="ARBA00023187"/>
    </source>
</evidence>
<dbReference type="SUPFAM" id="SSF47986">
    <property type="entry name" value="DEATH domain"/>
    <property type="match status" value="1"/>
</dbReference>
<evidence type="ECO:0000256" key="21">
    <source>
        <dbReference type="ARBA" id="ARBA00080564"/>
    </source>
</evidence>
<evidence type="ECO:0000256" key="19">
    <source>
        <dbReference type="ARBA" id="ARBA00061272"/>
    </source>
</evidence>
<dbReference type="GO" id="GO:0000445">
    <property type="term" value="C:THO complex part of transcription export complex"/>
    <property type="evidence" value="ECO:0007669"/>
    <property type="project" value="TreeGrafter"/>
</dbReference>
<dbReference type="Pfam" id="PF00531">
    <property type="entry name" value="Death"/>
    <property type="match status" value="1"/>
</dbReference>
<evidence type="ECO:0000313" key="24">
    <source>
        <dbReference type="Proteomes" id="UP000593571"/>
    </source>
</evidence>
<dbReference type="EMBL" id="JACASE010000012">
    <property type="protein sequence ID" value="KAF6424031.1"/>
    <property type="molecule type" value="Genomic_DNA"/>
</dbReference>
<dbReference type="PANTHER" id="PTHR13265">
    <property type="entry name" value="THO COMPLEX SUBUNIT 1"/>
    <property type="match status" value="1"/>
</dbReference>
<reference evidence="23 24" key="1">
    <citation type="journal article" date="2020" name="Nature">
        <title>Six reference-quality genomes reveal evolution of bat adaptations.</title>
        <authorList>
            <person name="Jebb D."/>
            <person name="Huang Z."/>
            <person name="Pippel M."/>
            <person name="Hughes G.M."/>
            <person name="Lavrichenko K."/>
            <person name="Devanna P."/>
            <person name="Winkler S."/>
            <person name="Jermiin L.S."/>
            <person name="Skirmuntt E.C."/>
            <person name="Katzourakis A."/>
            <person name="Burkitt-Gray L."/>
            <person name="Ray D.A."/>
            <person name="Sullivan K.A.M."/>
            <person name="Roscito J.G."/>
            <person name="Kirilenko B.M."/>
            <person name="Davalos L.M."/>
            <person name="Corthals A.P."/>
            <person name="Power M.L."/>
            <person name="Jones G."/>
            <person name="Ransome R.D."/>
            <person name="Dechmann D.K.N."/>
            <person name="Locatelli A.G."/>
            <person name="Puechmaille S.J."/>
            <person name="Fedrigo O."/>
            <person name="Jarvis E.D."/>
            <person name="Hiller M."/>
            <person name="Vernes S.C."/>
            <person name="Myers E.W."/>
            <person name="Teeling E.C."/>
        </authorList>
    </citation>
    <scope>NUCLEOTIDE SEQUENCE [LARGE SCALE GENOMIC DNA]</scope>
    <source>
        <strain evidence="23">MRouAeg1</strain>
        <tissue evidence="23">Muscle</tissue>
    </source>
</reference>
<keyword evidence="14" id="KW-0805">Transcription regulation</keyword>
<evidence type="ECO:0000256" key="11">
    <source>
        <dbReference type="ARBA" id="ARBA00022843"/>
    </source>
</evidence>
<gene>
    <name evidence="23" type="ORF">HJG63_019193</name>
</gene>
<dbReference type="GO" id="GO:0006397">
    <property type="term" value="P:mRNA processing"/>
    <property type="evidence" value="ECO:0007669"/>
    <property type="project" value="UniProtKB-KW"/>
</dbReference>
<keyword evidence="10" id="KW-0509">mRNA transport</keyword>
<evidence type="ECO:0000256" key="12">
    <source>
        <dbReference type="ARBA" id="ARBA00022884"/>
    </source>
</evidence>
<evidence type="ECO:0000313" key="23">
    <source>
        <dbReference type="EMBL" id="KAF6424031.1"/>
    </source>
</evidence>
<evidence type="ECO:0000256" key="6">
    <source>
        <dbReference type="ARBA" id="ARBA00022499"/>
    </source>
</evidence>
<evidence type="ECO:0000256" key="18">
    <source>
        <dbReference type="ARBA" id="ARBA00023242"/>
    </source>
</evidence>
<evidence type="ECO:0000256" key="15">
    <source>
        <dbReference type="ARBA" id="ARBA00023125"/>
    </source>
</evidence>
<keyword evidence="8" id="KW-0507">mRNA processing</keyword>
<proteinExistence type="inferred from homology"/>
<protein>
    <recommendedName>
        <fullName evidence="20">THO complex subunit 1</fullName>
    </recommendedName>
    <alternativeName>
        <fullName evidence="21">Nuclear matrix protein p84</fullName>
    </alternativeName>
</protein>
<comment type="similarity">
    <text evidence="19">Belongs to the THOC1 family.</text>
</comment>
<dbReference type="Proteomes" id="UP000593571">
    <property type="component" value="Unassembled WGS sequence"/>
</dbReference>
<dbReference type="Pfam" id="PF11957">
    <property type="entry name" value="efThoc1"/>
    <property type="match status" value="1"/>
</dbReference>
<dbReference type="InterPro" id="IPR021861">
    <property type="entry name" value="THO_THOC1"/>
</dbReference>
<evidence type="ECO:0000256" key="4">
    <source>
        <dbReference type="ARBA" id="ARBA00022448"/>
    </source>
</evidence>
<accession>A0A7J8DLM7</accession>
<dbReference type="GO" id="GO:0007165">
    <property type="term" value="P:signal transduction"/>
    <property type="evidence" value="ECO:0007669"/>
    <property type="project" value="InterPro"/>
</dbReference>
<dbReference type="SMART" id="SM00005">
    <property type="entry name" value="DEATH"/>
    <property type="match status" value="1"/>
</dbReference>
<evidence type="ECO:0000256" key="1">
    <source>
        <dbReference type="ARBA" id="ARBA00004109"/>
    </source>
</evidence>
<keyword evidence="17" id="KW-0508">mRNA splicing</keyword>
<keyword evidence="15" id="KW-0238">DNA-binding</keyword>
<dbReference type="PROSITE" id="PS50017">
    <property type="entry name" value="DEATH_DOMAIN"/>
    <property type="match status" value="1"/>
</dbReference>
<evidence type="ECO:0000259" key="22">
    <source>
        <dbReference type="PROSITE" id="PS50017"/>
    </source>
</evidence>
<evidence type="ECO:0000256" key="16">
    <source>
        <dbReference type="ARBA" id="ARBA00023163"/>
    </source>
</evidence>
<evidence type="ECO:0000256" key="2">
    <source>
        <dbReference type="ARBA" id="ARBA00004496"/>
    </source>
</evidence>